<accession>A0A5E8HHB3</accession>
<dbReference type="Proteomes" id="UP000013996">
    <property type="component" value="Unassembled WGS sequence"/>
</dbReference>
<proteinExistence type="predicted"/>
<gene>
    <name evidence="1" type="ORF">LEP1GSC202_3775</name>
</gene>
<dbReference type="EMBL" id="AOGX02000008">
    <property type="protein sequence ID" value="EOQ90659.1"/>
    <property type="molecule type" value="Genomic_DNA"/>
</dbReference>
<dbReference type="AlphaFoldDB" id="A0A5E8HHB3"/>
<protein>
    <submittedName>
        <fullName evidence="1">Uncharacterized protein</fullName>
    </submittedName>
</protein>
<organism evidence="1 2">
    <name type="scientific">Leptospira yanagawae serovar Saopaulo str. Sao Paulo = ATCC 700523</name>
    <dbReference type="NCBI Taxonomy" id="1249483"/>
    <lineage>
        <taxon>Bacteria</taxon>
        <taxon>Pseudomonadati</taxon>
        <taxon>Spirochaetota</taxon>
        <taxon>Spirochaetia</taxon>
        <taxon>Leptospirales</taxon>
        <taxon>Leptospiraceae</taxon>
        <taxon>Leptospira</taxon>
    </lineage>
</organism>
<comment type="caution">
    <text evidence="1">The sequence shown here is derived from an EMBL/GenBank/DDBJ whole genome shotgun (WGS) entry which is preliminary data.</text>
</comment>
<reference evidence="1 2" key="1">
    <citation type="submission" date="2013-04" db="EMBL/GenBank/DDBJ databases">
        <authorList>
            <person name="Harkins D.M."/>
            <person name="Durkin A.S."/>
            <person name="Brinkac L.M."/>
            <person name="Haft D.H."/>
            <person name="Selengut J.D."/>
            <person name="Sanka R."/>
            <person name="DePew J."/>
            <person name="Purushe J."/>
            <person name="Hartskeerl R.A."/>
            <person name="Ahmed A."/>
            <person name="van der Linden H."/>
            <person name="Goris M.G.A."/>
            <person name="Vinetz J.M."/>
            <person name="Sutton G.G."/>
            <person name="Nierman W.C."/>
            <person name="Fouts D.E."/>
        </authorList>
    </citation>
    <scope>NUCLEOTIDE SEQUENCE [LARGE SCALE GENOMIC DNA]</scope>
    <source>
        <strain evidence="1 2">Sao Paulo</strain>
    </source>
</reference>
<sequence>MMKQNGSILPFCYFEKRVNMFLNSETDHSPQTTTHSW</sequence>
<name>A0A5E8HHB3_9LEPT</name>
<evidence type="ECO:0000313" key="1">
    <source>
        <dbReference type="EMBL" id="EOQ90659.1"/>
    </source>
</evidence>
<dbReference type="STRING" id="1249483.LEP1GSC202_3775"/>
<evidence type="ECO:0000313" key="2">
    <source>
        <dbReference type="Proteomes" id="UP000013996"/>
    </source>
</evidence>